<evidence type="ECO:0000313" key="3">
    <source>
        <dbReference type="EMBL" id="SFC71753.1"/>
    </source>
</evidence>
<dbReference type="InterPro" id="IPR006379">
    <property type="entry name" value="HAD-SF_hydro_IIB"/>
</dbReference>
<comment type="similarity">
    <text evidence="1">In the C-terminal section; belongs to the trehalose phosphatase family.</text>
</comment>
<dbReference type="InterPro" id="IPR036412">
    <property type="entry name" value="HAD-like_sf"/>
</dbReference>
<reference evidence="3 4" key="1">
    <citation type="submission" date="2016-10" db="EMBL/GenBank/DDBJ databases">
        <authorList>
            <person name="de Groot N.N."/>
        </authorList>
    </citation>
    <scope>NUCLEOTIDE SEQUENCE [LARGE SCALE GENOMIC DNA]</scope>
    <source>
        <strain evidence="3 4">DSM 26130</strain>
    </source>
</reference>
<dbReference type="CDD" id="cd01627">
    <property type="entry name" value="HAD_TPP"/>
    <property type="match status" value="1"/>
</dbReference>
<protein>
    <submittedName>
        <fullName evidence="3">Trehalose 6-phosphate synthase/phosphatase</fullName>
    </submittedName>
</protein>
<dbReference type="GO" id="GO:0005992">
    <property type="term" value="P:trehalose biosynthetic process"/>
    <property type="evidence" value="ECO:0007669"/>
    <property type="project" value="InterPro"/>
</dbReference>
<dbReference type="GO" id="GO:0005829">
    <property type="term" value="C:cytosol"/>
    <property type="evidence" value="ECO:0007669"/>
    <property type="project" value="TreeGrafter"/>
</dbReference>
<gene>
    <name evidence="3" type="ORF">SAMN05216167_102223</name>
</gene>
<dbReference type="Gene3D" id="3.30.70.1020">
    <property type="entry name" value="Trehalose-6-phosphate phosphatase related protein, domain 2"/>
    <property type="match status" value="1"/>
</dbReference>
<dbReference type="Gene3D" id="3.40.50.1000">
    <property type="entry name" value="HAD superfamily/HAD-like"/>
    <property type="match status" value="1"/>
</dbReference>
<dbReference type="GO" id="GO:0004805">
    <property type="term" value="F:trehalose-phosphatase activity"/>
    <property type="evidence" value="ECO:0007669"/>
    <property type="project" value="TreeGrafter"/>
</dbReference>
<dbReference type="InterPro" id="IPR001830">
    <property type="entry name" value="Glyco_trans_20"/>
</dbReference>
<dbReference type="NCBIfam" id="TIGR01484">
    <property type="entry name" value="HAD-SF-IIB"/>
    <property type="match status" value="1"/>
</dbReference>
<dbReference type="InterPro" id="IPR003337">
    <property type="entry name" value="Trehalose_PPase"/>
</dbReference>
<dbReference type="SUPFAM" id="SSF53756">
    <property type="entry name" value="UDP-Glycosyltransferase/glycogen phosphorylase"/>
    <property type="match status" value="1"/>
</dbReference>
<dbReference type="EMBL" id="FOLQ01000002">
    <property type="protein sequence ID" value="SFC71753.1"/>
    <property type="molecule type" value="Genomic_DNA"/>
</dbReference>
<dbReference type="Gene3D" id="3.40.50.2000">
    <property type="entry name" value="Glycogen Phosphorylase B"/>
    <property type="match status" value="2"/>
</dbReference>
<dbReference type="PANTHER" id="PTHR10788:SF106">
    <property type="entry name" value="BCDNA.GH08860"/>
    <property type="match status" value="1"/>
</dbReference>
<dbReference type="CDD" id="cd03788">
    <property type="entry name" value="GT20_TPS"/>
    <property type="match status" value="1"/>
</dbReference>
<dbReference type="NCBIfam" id="NF011071">
    <property type="entry name" value="PRK14501.1"/>
    <property type="match status" value="1"/>
</dbReference>
<dbReference type="NCBIfam" id="TIGR00685">
    <property type="entry name" value="T6PP"/>
    <property type="match status" value="1"/>
</dbReference>
<comment type="similarity">
    <text evidence="2">Belongs to the glycosyltransferase 20 family.</text>
</comment>
<dbReference type="RefSeq" id="WP_093824058.1">
    <property type="nucleotide sequence ID" value="NZ_FOLQ01000002.1"/>
</dbReference>
<dbReference type="Proteomes" id="UP000198598">
    <property type="component" value="Unassembled WGS sequence"/>
</dbReference>
<dbReference type="InterPro" id="IPR023214">
    <property type="entry name" value="HAD_sf"/>
</dbReference>
<dbReference type="STRING" id="662367.SAMN05216167_102223"/>
<proteinExistence type="inferred from homology"/>
<sequence>MNDNRLIIISYRLPFSFKTENRVTSVKASAGGLVTAVKSLDLPPSAPKPVWVGCADFSQRVWEKHKHLVNDDFEYVPVFLDKTTNKGFYNGFANSVLWPLFHYFPAYIDYHDDYLTAYKAANQAVCDKVVELLQPDDLVWVHDYHFLPLPMLIRQSQPSATIGFFLHIPFPSYELLRLLPGKCRSYLLNGLLGANLVGFHTTDYRVHFLQSVRLSLGFSHRLGTIVTPQTKVQTGTFPIGINYSLFHDASADEEVVQERLDLKRSYPDKIIFSVDRLDYTKGVMQRLDALEVLLKQHPDWIEKLVFILVVVPSRDQIQTYWERKQMIEQAVGRINGQFGTLTWLPIVYRYSDVTFSQLVALYTACDIALITPVRDGMNLVAKEFVASRQDQQGVLILSELTGAANELGEALLVNPLDEYEVADRLLYALTMPPDEQRQRMITMQARISGYDVRQWANDFIDALLTTQQADQTGQAVALEGNERQILLDQYAQARSRLIVLDYDGTLVEFTQDPELASPTPDVLNWLRALAAVPQNNVLVISGRPEQTLEKWLGHLPVNLVAEHGASSKQNGVWHRNEGSNEVWKDTIRPILADFVSRCKGSFIEEKEASLAWHYRGVSERMGFDRSRELIDLLEHLLPTELRLLDGQKVVEIKRTDTDKGKIAYQWATAQAYDFMLVMGDDQTDEDMFAALVGTTPYTIKIGTQPTYAHYRLDSVAQALALLAEFTAHTEAAYPAGAS</sequence>
<evidence type="ECO:0000256" key="1">
    <source>
        <dbReference type="ARBA" id="ARBA00006330"/>
    </source>
</evidence>
<dbReference type="PANTHER" id="PTHR10788">
    <property type="entry name" value="TREHALOSE-6-PHOSPHATE SYNTHASE"/>
    <property type="match status" value="1"/>
</dbReference>
<dbReference type="SUPFAM" id="SSF56784">
    <property type="entry name" value="HAD-like"/>
    <property type="match status" value="1"/>
</dbReference>
<organism evidence="3 4">
    <name type="scientific">Spirosoma endophyticum</name>
    <dbReference type="NCBI Taxonomy" id="662367"/>
    <lineage>
        <taxon>Bacteria</taxon>
        <taxon>Pseudomonadati</taxon>
        <taxon>Bacteroidota</taxon>
        <taxon>Cytophagia</taxon>
        <taxon>Cytophagales</taxon>
        <taxon>Cytophagaceae</taxon>
        <taxon>Spirosoma</taxon>
    </lineage>
</organism>
<dbReference type="Pfam" id="PF00982">
    <property type="entry name" value="Glyco_transf_20"/>
    <property type="match status" value="1"/>
</dbReference>
<evidence type="ECO:0000256" key="2">
    <source>
        <dbReference type="ARBA" id="ARBA00008799"/>
    </source>
</evidence>
<dbReference type="AlphaFoldDB" id="A0A1I1LN64"/>
<dbReference type="OrthoDB" id="9761633at2"/>
<dbReference type="Pfam" id="PF02358">
    <property type="entry name" value="Trehalose_PPase"/>
    <property type="match status" value="1"/>
</dbReference>
<name>A0A1I1LN64_9BACT</name>
<evidence type="ECO:0000313" key="4">
    <source>
        <dbReference type="Proteomes" id="UP000198598"/>
    </source>
</evidence>
<accession>A0A1I1LN64</accession>
<keyword evidence="4" id="KW-1185">Reference proteome</keyword>
<dbReference type="GO" id="GO:0003825">
    <property type="term" value="F:alpha,alpha-trehalose-phosphate synthase (UDP-forming) activity"/>
    <property type="evidence" value="ECO:0007669"/>
    <property type="project" value="TreeGrafter"/>
</dbReference>